<dbReference type="AlphaFoldDB" id="A0A2U2BBM8"/>
<dbReference type="Pfam" id="PF24681">
    <property type="entry name" value="Kelch_KLHDC2_KLHL20_DRC7"/>
    <property type="match status" value="1"/>
</dbReference>
<dbReference type="PANTHER" id="PTHR45632:SF3">
    <property type="entry name" value="KELCH-LIKE PROTEIN 32"/>
    <property type="match status" value="1"/>
</dbReference>
<organism evidence="3 4">
    <name type="scientific">Marinilabilia rubra</name>
    <dbReference type="NCBI Taxonomy" id="2162893"/>
    <lineage>
        <taxon>Bacteria</taxon>
        <taxon>Pseudomonadati</taxon>
        <taxon>Bacteroidota</taxon>
        <taxon>Bacteroidia</taxon>
        <taxon>Marinilabiliales</taxon>
        <taxon>Marinilabiliaceae</taxon>
        <taxon>Marinilabilia</taxon>
    </lineage>
</organism>
<dbReference type="SUPFAM" id="SSF117281">
    <property type="entry name" value="Kelch motif"/>
    <property type="match status" value="1"/>
</dbReference>
<dbReference type="Gene3D" id="2.120.10.80">
    <property type="entry name" value="Kelch-type beta propeller"/>
    <property type="match status" value="2"/>
</dbReference>
<gene>
    <name evidence="3" type="ORF">DDZ16_05940</name>
</gene>
<keyword evidence="2" id="KW-0677">Repeat</keyword>
<dbReference type="RefSeq" id="WP_109263508.1">
    <property type="nucleotide sequence ID" value="NZ_QEWP01000003.1"/>
</dbReference>
<dbReference type="InterPro" id="IPR015915">
    <property type="entry name" value="Kelch-typ_b-propeller"/>
</dbReference>
<evidence type="ECO:0000313" key="4">
    <source>
        <dbReference type="Proteomes" id="UP000244956"/>
    </source>
</evidence>
<dbReference type="EMBL" id="QEWP01000003">
    <property type="protein sequence ID" value="PWE00469.1"/>
    <property type="molecule type" value="Genomic_DNA"/>
</dbReference>
<name>A0A2U2BBM8_9BACT</name>
<evidence type="ECO:0000256" key="1">
    <source>
        <dbReference type="ARBA" id="ARBA00022441"/>
    </source>
</evidence>
<proteinExistence type="predicted"/>
<keyword evidence="4" id="KW-1185">Reference proteome</keyword>
<dbReference type="OrthoDB" id="103335at2"/>
<reference evidence="3 4" key="1">
    <citation type="submission" date="2018-05" db="EMBL/GenBank/DDBJ databases">
        <title>Marinilabilia rubrum sp. nov., isolated from saltern sediment.</title>
        <authorList>
            <person name="Zhang R."/>
        </authorList>
    </citation>
    <scope>NUCLEOTIDE SEQUENCE [LARGE SCALE GENOMIC DNA]</scope>
    <source>
        <strain evidence="3 4">WTE16</strain>
    </source>
</reference>
<protein>
    <submittedName>
        <fullName evidence="3">Galactose oxidase</fullName>
    </submittedName>
</protein>
<comment type="caution">
    <text evidence="3">The sequence shown here is derived from an EMBL/GenBank/DDBJ whole genome shotgun (WGS) entry which is preliminary data.</text>
</comment>
<keyword evidence="1" id="KW-0880">Kelch repeat</keyword>
<dbReference type="Pfam" id="PF01344">
    <property type="entry name" value="Kelch_1"/>
    <property type="match status" value="1"/>
</dbReference>
<accession>A0A2U2BBM8</accession>
<dbReference type="InterPro" id="IPR006652">
    <property type="entry name" value="Kelch_1"/>
</dbReference>
<evidence type="ECO:0000256" key="2">
    <source>
        <dbReference type="ARBA" id="ARBA00022737"/>
    </source>
</evidence>
<dbReference type="PANTHER" id="PTHR45632">
    <property type="entry name" value="LD33804P"/>
    <property type="match status" value="1"/>
</dbReference>
<sequence>MQLSKTWWYFLMATIFVFTACDDDDDDEDLNGNWVELGAFEGIPRTDAVAFVIGDYAYVGTGYNGEEDERLRDFWRYDAVNDTWREVASLPAEAAARNGAVAFSSNGKGYVGTGYDGENKLKDFWEFNPAEGGDGQWTRIDDFPGTARYSAIAFGLEQNGYVGTGYDGNRLKDFYKYDAASGSWSQIMSIGGSKRRDAAVFVIDGKAYVFTGVDNSEYVTDAWMYDPQADTWTEKREITSGTNDDESYDDDYSLAGTNVVAFSMGGLGYISTGGQGYAGNTTWEYNPITDFWEEKSNFEGSSRSDAVAFAINNTPYVATGNSSGYYFDDVWTFYPDEEQNDND</sequence>
<dbReference type="Proteomes" id="UP000244956">
    <property type="component" value="Unassembled WGS sequence"/>
</dbReference>
<dbReference type="PROSITE" id="PS51257">
    <property type="entry name" value="PROKAR_LIPOPROTEIN"/>
    <property type="match status" value="1"/>
</dbReference>
<evidence type="ECO:0000313" key="3">
    <source>
        <dbReference type="EMBL" id="PWE00469.1"/>
    </source>
</evidence>